<evidence type="ECO:0000313" key="3">
    <source>
        <dbReference type="Proteomes" id="UP000189733"/>
    </source>
</evidence>
<evidence type="ECO:0008006" key="4">
    <source>
        <dbReference type="Google" id="ProtNLM"/>
    </source>
</evidence>
<dbReference type="Proteomes" id="UP000189733">
    <property type="component" value="Unassembled WGS sequence"/>
</dbReference>
<protein>
    <recommendedName>
        <fullName evidence="4">Haemolysin XhlA</fullName>
    </recommendedName>
</protein>
<reference evidence="2 3" key="1">
    <citation type="submission" date="2017-02" db="EMBL/GenBank/DDBJ databases">
        <authorList>
            <person name="Peterson S.W."/>
        </authorList>
    </citation>
    <scope>NUCLEOTIDE SEQUENCE [LARGE SCALE GENOMIC DNA]</scope>
    <source>
        <strain evidence="2 3">DSM 18034</strain>
    </source>
</reference>
<feature type="transmembrane region" description="Helical" evidence="1">
    <location>
        <begin position="46"/>
        <end position="66"/>
    </location>
</feature>
<proteinExistence type="predicted"/>
<evidence type="ECO:0000313" key="2">
    <source>
        <dbReference type="EMBL" id="SKA64123.1"/>
    </source>
</evidence>
<dbReference type="AlphaFoldDB" id="A0A1T4VGT5"/>
<gene>
    <name evidence="2" type="ORF">SAMN02745702_00269</name>
</gene>
<keyword evidence="1" id="KW-0472">Membrane</keyword>
<dbReference type="OrthoDB" id="5460177at2"/>
<keyword evidence="1" id="KW-1133">Transmembrane helix</keyword>
<organism evidence="2 3">
    <name type="scientific">Desulfobaculum bizertense DSM 18034</name>
    <dbReference type="NCBI Taxonomy" id="1121442"/>
    <lineage>
        <taxon>Bacteria</taxon>
        <taxon>Pseudomonadati</taxon>
        <taxon>Thermodesulfobacteriota</taxon>
        <taxon>Desulfovibrionia</taxon>
        <taxon>Desulfovibrionales</taxon>
        <taxon>Desulfovibrionaceae</taxon>
        <taxon>Desulfobaculum</taxon>
    </lineage>
</organism>
<accession>A0A1T4VGT5</accession>
<name>A0A1T4VGT5_9BACT</name>
<sequence length="67" mass="7567">MQETSQAELLARIDERVSRIMQDIGELKGKQHCREHAEKLKNLERIVYGVLAATLGLLVRAVYSALC</sequence>
<dbReference type="RefSeq" id="WP_078683587.1">
    <property type="nucleotide sequence ID" value="NZ_FUYA01000001.1"/>
</dbReference>
<keyword evidence="3" id="KW-1185">Reference proteome</keyword>
<evidence type="ECO:0000256" key="1">
    <source>
        <dbReference type="SAM" id="Phobius"/>
    </source>
</evidence>
<keyword evidence="1" id="KW-0812">Transmembrane</keyword>
<dbReference type="STRING" id="1121442.SAMN02745702_00269"/>
<dbReference type="EMBL" id="FUYA01000001">
    <property type="protein sequence ID" value="SKA64123.1"/>
    <property type="molecule type" value="Genomic_DNA"/>
</dbReference>